<accession>A0A1T4WI10</accession>
<gene>
    <name evidence="4" type="ORF">SAMN02745704_00905</name>
</gene>
<sequence>MSAILAADIGGTSSRFALFELRHGKPALVERVWLQTRQAESFVALLAMLRETGFPAAPGDAEQTVIAVAGPVERLLRSNPPNIPWDIDLERDCSSTGGSVQLINDFTAQAYATQCEPGQTANVLRAGRPNNGGTVAVLGAGTGLGQCALIHADGKDVPVPSEGGHAAFPFRRAEDSLRLFALGRLKRAYCRQEDLVSGNGLSLIHEFLTGERLEPVDVAARLPDCPDTTEIFARCYGRVARQYCLQVLATGGVFLSGGVAAKNPVLVEHPAFLEEFEECPEYAAMLRAVPVRLMTDQESGLHGAARFAWQSLTDQIKIGG</sequence>
<dbReference type="Proteomes" id="UP000190027">
    <property type="component" value="Unassembled WGS sequence"/>
</dbReference>
<dbReference type="Gene3D" id="3.30.420.40">
    <property type="match status" value="1"/>
</dbReference>
<evidence type="ECO:0000256" key="1">
    <source>
        <dbReference type="ARBA" id="ARBA00022679"/>
    </source>
</evidence>
<protein>
    <submittedName>
        <fullName evidence="4">Glucokinase</fullName>
    </submittedName>
</protein>
<dbReference type="CDD" id="cd24008">
    <property type="entry name" value="ASKHA_NBD_GLK"/>
    <property type="match status" value="1"/>
</dbReference>
<dbReference type="EMBL" id="FUYC01000003">
    <property type="protein sequence ID" value="SKA76942.1"/>
    <property type="molecule type" value="Genomic_DNA"/>
</dbReference>
<comment type="similarity">
    <text evidence="3">Belongs to the bacterial glucokinase family.</text>
</comment>
<dbReference type="PANTHER" id="PTHR47363:SF1">
    <property type="entry name" value="GLUCOKINASE"/>
    <property type="match status" value="1"/>
</dbReference>
<dbReference type="GO" id="GO:0006096">
    <property type="term" value="P:glycolytic process"/>
    <property type="evidence" value="ECO:0007669"/>
    <property type="project" value="InterPro"/>
</dbReference>
<dbReference type="InterPro" id="IPR003836">
    <property type="entry name" value="Glucokinase"/>
</dbReference>
<keyword evidence="1" id="KW-0808">Transferase</keyword>
<evidence type="ECO:0000313" key="5">
    <source>
        <dbReference type="Proteomes" id="UP000190027"/>
    </source>
</evidence>
<dbReference type="GO" id="GO:0005536">
    <property type="term" value="F:D-glucose binding"/>
    <property type="evidence" value="ECO:0007669"/>
    <property type="project" value="InterPro"/>
</dbReference>
<organism evidence="4 5">
    <name type="scientific">Paucidesulfovibrio gracilis DSM 16080</name>
    <dbReference type="NCBI Taxonomy" id="1121449"/>
    <lineage>
        <taxon>Bacteria</taxon>
        <taxon>Pseudomonadati</taxon>
        <taxon>Thermodesulfobacteriota</taxon>
        <taxon>Desulfovibrionia</taxon>
        <taxon>Desulfovibrionales</taxon>
        <taxon>Desulfovibrionaceae</taxon>
        <taxon>Paucidesulfovibrio</taxon>
    </lineage>
</organism>
<dbReference type="Pfam" id="PF02685">
    <property type="entry name" value="Glucokinase"/>
    <property type="match status" value="1"/>
</dbReference>
<dbReference type="GO" id="GO:0005524">
    <property type="term" value="F:ATP binding"/>
    <property type="evidence" value="ECO:0007669"/>
    <property type="project" value="InterPro"/>
</dbReference>
<dbReference type="PANTHER" id="PTHR47363">
    <property type="entry name" value="GLUCOKINASE"/>
    <property type="match status" value="1"/>
</dbReference>
<keyword evidence="2 4" id="KW-0418">Kinase</keyword>
<dbReference type="Gene3D" id="3.40.367.20">
    <property type="match status" value="1"/>
</dbReference>
<dbReference type="RefSeq" id="WP_159447130.1">
    <property type="nucleotide sequence ID" value="NZ_FUYC01000003.1"/>
</dbReference>
<dbReference type="AlphaFoldDB" id="A0A1T4WI10"/>
<evidence type="ECO:0000313" key="4">
    <source>
        <dbReference type="EMBL" id="SKA76942.1"/>
    </source>
</evidence>
<evidence type="ECO:0000256" key="2">
    <source>
        <dbReference type="ARBA" id="ARBA00022777"/>
    </source>
</evidence>
<name>A0A1T4WI10_9BACT</name>
<dbReference type="SUPFAM" id="SSF53067">
    <property type="entry name" value="Actin-like ATPase domain"/>
    <property type="match status" value="1"/>
</dbReference>
<dbReference type="GO" id="GO:0004340">
    <property type="term" value="F:glucokinase activity"/>
    <property type="evidence" value="ECO:0007669"/>
    <property type="project" value="InterPro"/>
</dbReference>
<dbReference type="InterPro" id="IPR043129">
    <property type="entry name" value="ATPase_NBD"/>
</dbReference>
<evidence type="ECO:0000256" key="3">
    <source>
        <dbReference type="RuleBase" id="RU004046"/>
    </source>
</evidence>
<reference evidence="4 5" key="1">
    <citation type="submission" date="2017-02" db="EMBL/GenBank/DDBJ databases">
        <authorList>
            <person name="Peterson S.W."/>
        </authorList>
    </citation>
    <scope>NUCLEOTIDE SEQUENCE [LARGE SCALE GENOMIC DNA]</scope>
    <source>
        <strain evidence="4 5">DSM 16080</strain>
    </source>
</reference>
<proteinExistence type="inferred from homology"/>
<dbReference type="OrthoDB" id="257751at2"/>
<dbReference type="STRING" id="1121449.SAMN02745704_00905"/>
<keyword evidence="5" id="KW-1185">Reference proteome</keyword>